<comment type="subcellular location">
    <subcellularLocation>
        <location evidence="1">Cell outer membrane</location>
        <topology evidence="1">Multi-pass membrane protein</topology>
    </subcellularLocation>
</comment>
<evidence type="ECO:0000313" key="14">
    <source>
        <dbReference type="Proteomes" id="UP001165393"/>
    </source>
</evidence>
<dbReference type="AlphaFoldDB" id="A0AA41W8E3"/>
<gene>
    <name evidence="13" type="ORF">NAF29_11690</name>
</gene>
<dbReference type="PROSITE" id="PS51123">
    <property type="entry name" value="OMPA_2"/>
    <property type="match status" value="1"/>
</dbReference>
<keyword evidence="7" id="KW-0626">Porin</keyword>
<dbReference type="InterPro" id="IPR036737">
    <property type="entry name" value="OmpA-like_sf"/>
</dbReference>
<comment type="caution">
    <text evidence="13">The sequence shown here is derived from an EMBL/GenBank/DDBJ whole genome shotgun (WGS) entry which is preliminary data.</text>
</comment>
<dbReference type="GO" id="GO:0046930">
    <property type="term" value="C:pore complex"/>
    <property type="evidence" value="ECO:0007669"/>
    <property type="project" value="UniProtKB-KW"/>
</dbReference>
<dbReference type="CDD" id="cd07185">
    <property type="entry name" value="OmpA_C-like"/>
    <property type="match status" value="1"/>
</dbReference>
<dbReference type="Gene3D" id="3.30.1330.60">
    <property type="entry name" value="OmpA-like domain"/>
    <property type="match status" value="1"/>
</dbReference>
<evidence type="ECO:0000256" key="8">
    <source>
        <dbReference type="ARBA" id="ARBA00023136"/>
    </source>
</evidence>
<keyword evidence="5 11" id="KW-0732">Signal</keyword>
<evidence type="ECO:0000256" key="7">
    <source>
        <dbReference type="ARBA" id="ARBA00023114"/>
    </source>
</evidence>
<dbReference type="PRINTS" id="PR01021">
    <property type="entry name" value="OMPADOMAIN"/>
</dbReference>
<dbReference type="GO" id="GO:0009279">
    <property type="term" value="C:cell outer membrane"/>
    <property type="evidence" value="ECO:0007669"/>
    <property type="project" value="UniProtKB-SubCell"/>
</dbReference>
<keyword evidence="4" id="KW-0812">Transmembrane</keyword>
<evidence type="ECO:0000313" key="13">
    <source>
        <dbReference type="EMBL" id="MCM2680328.1"/>
    </source>
</evidence>
<dbReference type="InterPro" id="IPR027385">
    <property type="entry name" value="Beta-barrel_OMP"/>
</dbReference>
<dbReference type="PANTHER" id="PTHR30329">
    <property type="entry name" value="STATOR ELEMENT OF FLAGELLAR MOTOR COMPLEX"/>
    <property type="match status" value="1"/>
</dbReference>
<dbReference type="SUPFAM" id="SSF56925">
    <property type="entry name" value="OMPA-like"/>
    <property type="match status" value="1"/>
</dbReference>
<evidence type="ECO:0000256" key="4">
    <source>
        <dbReference type="ARBA" id="ARBA00022692"/>
    </source>
</evidence>
<evidence type="ECO:0000259" key="12">
    <source>
        <dbReference type="PROSITE" id="PS51123"/>
    </source>
</evidence>
<dbReference type="Pfam" id="PF13505">
    <property type="entry name" value="OMP_b-brl"/>
    <property type="match status" value="1"/>
</dbReference>
<dbReference type="GO" id="GO:0015288">
    <property type="term" value="F:porin activity"/>
    <property type="evidence" value="ECO:0007669"/>
    <property type="project" value="UniProtKB-KW"/>
</dbReference>
<evidence type="ECO:0000256" key="1">
    <source>
        <dbReference type="ARBA" id="ARBA00004571"/>
    </source>
</evidence>
<evidence type="ECO:0000256" key="9">
    <source>
        <dbReference type="ARBA" id="ARBA00023237"/>
    </source>
</evidence>
<dbReference type="GO" id="GO:0006811">
    <property type="term" value="P:monoatomic ion transport"/>
    <property type="evidence" value="ECO:0007669"/>
    <property type="project" value="UniProtKB-KW"/>
</dbReference>
<keyword evidence="8 10" id="KW-0472">Membrane</keyword>
<reference evidence="13 14" key="1">
    <citation type="journal article" date="2013" name="Antonie Van Leeuwenhoek">
        <title>Echinimonas agarilytica gen. nov., sp. nov., a new gammaproteobacterium isolated from the sea urchin Strongylocentrotus intermedius.</title>
        <authorList>
            <person name="Nedashkovskaya O.I."/>
            <person name="Stenkova A.M."/>
            <person name="Zhukova N.V."/>
            <person name="Van Trappen S."/>
            <person name="Lee J.S."/>
            <person name="Kim S.B."/>
        </authorList>
    </citation>
    <scope>NUCLEOTIDE SEQUENCE [LARGE SCALE GENOMIC DNA]</scope>
    <source>
        <strain evidence="13 14">KMM 6351</strain>
    </source>
</reference>
<dbReference type="InterPro" id="IPR006665">
    <property type="entry name" value="OmpA-like"/>
</dbReference>
<evidence type="ECO:0000256" key="10">
    <source>
        <dbReference type="PROSITE-ProRule" id="PRU00473"/>
    </source>
</evidence>
<keyword evidence="2" id="KW-0813">Transport</keyword>
<keyword evidence="6" id="KW-0406">Ion transport</keyword>
<protein>
    <submittedName>
        <fullName evidence="13">OmpA family protein</fullName>
    </submittedName>
</protein>
<dbReference type="InterPro" id="IPR006664">
    <property type="entry name" value="OMP_bac"/>
</dbReference>
<organism evidence="13 14">
    <name type="scientific">Echinimonas agarilytica</name>
    <dbReference type="NCBI Taxonomy" id="1215918"/>
    <lineage>
        <taxon>Bacteria</taxon>
        <taxon>Pseudomonadati</taxon>
        <taxon>Pseudomonadota</taxon>
        <taxon>Gammaproteobacteria</taxon>
        <taxon>Alteromonadales</taxon>
        <taxon>Echinimonadaceae</taxon>
        <taxon>Echinimonas</taxon>
    </lineage>
</organism>
<accession>A0AA41W8E3</accession>
<dbReference type="PANTHER" id="PTHR30329:SF21">
    <property type="entry name" value="LIPOPROTEIN YIAD-RELATED"/>
    <property type="match status" value="1"/>
</dbReference>
<keyword evidence="9" id="KW-0998">Cell outer membrane</keyword>
<dbReference type="Pfam" id="PF00691">
    <property type="entry name" value="OmpA"/>
    <property type="match status" value="1"/>
</dbReference>
<dbReference type="InterPro" id="IPR050330">
    <property type="entry name" value="Bact_OuterMem_StrucFunc"/>
</dbReference>
<proteinExistence type="predicted"/>
<feature type="domain" description="OmpA-like" evidence="12">
    <location>
        <begin position="214"/>
        <end position="333"/>
    </location>
</feature>
<dbReference type="Proteomes" id="UP001165393">
    <property type="component" value="Unassembled WGS sequence"/>
</dbReference>
<feature type="chain" id="PRO_5041461569" evidence="11">
    <location>
        <begin position="19"/>
        <end position="342"/>
    </location>
</feature>
<dbReference type="InterPro" id="IPR011250">
    <property type="entry name" value="OMP/PagP_B-barrel"/>
</dbReference>
<keyword evidence="14" id="KW-1185">Reference proteome</keyword>
<dbReference type="RefSeq" id="WP_251261754.1">
    <property type="nucleotide sequence ID" value="NZ_JAMQGP010000005.1"/>
</dbReference>
<dbReference type="EMBL" id="JAMQGP010000005">
    <property type="protein sequence ID" value="MCM2680328.1"/>
    <property type="molecule type" value="Genomic_DNA"/>
</dbReference>
<evidence type="ECO:0000256" key="2">
    <source>
        <dbReference type="ARBA" id="ARBA00022448"/>
    </source>
</evidence>
<name>A0AA41W8E3_9GAMM</name>
<feature type="signal peptide" evidence="11">
    <location>
        <begin position="1"/>
        <end position="18"/>
    </location>
</feature>
<sequence length="342" mass="38279">MKYYIVALISALAWGSSANTGEMVEKNYLYYVGGHIGHAEMDGSHPVDGGNELKRGPFFGGEFGMRPFSNDHIELRFRVEHSQLDVADQKSDESAMWYAADVLYFLNNNYNYIFIGPHYQDFDSNSQTGAQLGLGARYHFTPEWAMTGEVQGLYGFDDETTDFMASIGIQYFFGSKSVPSSFSDDDQDGVANHIDDCLHTPAGYSVDNTGCTLFREQAIVEKVTVHFENDSAEVPASYYNNVADIADFMKQHPQLNIVVEGHTSLVGSEQYNQRLSERRAEAVKDILIHRYQTDASRVSTMGYGETQPLVEPETSAKDEAENRRIMVEMSVKEAAPISQIEL</sequence>
<dbReference type="SUPFAM" id="SSF103088">
    <property type="entry name" value="OmpA-like"/>
    <property type="match status" value="1"/>
</dbReference>
<evidence type="ECO:0000256" key="11">
    <source>
        <dbReference type="SAM" id="SignalP"/>
    </source>
</evidence>
<evidence type="ECO:0000256" key="3">
    <source>
        <dbReference type="ARBA" id="ARBA00022452"/>
    </source>
</evidence>
<keyword evidence="3" id="KW-1134">Transmembrane beta strand</keyword>
<evidence type="ECO:0000256" key="6">
    <source>
        <dbReference type="ARBA" id="ARBA00023065"/>
    </source>
</evidence>
<dbReference type="Gene3D" id="2.40.160.20">
    <property type="match status" value="1"/>
</dbReference>
<evidence type="ECO:0000256" key="5">
    <source>
        <dbReference type="ARBA" id="ARBA00022729"/>
    </source>
</evidence>